<dbReference type="EMBL" id="CM046106">
    <property type="protein sequence ID" value="KAI8436351.1"/>
    <property type="molecule type" value="Genomic_DNA"/>
</dbReference>
<comment type="caution">
    <text evidence="1">The sequence shown here is derived from an EMBL/GenBank/DDBJ whole genome shotgun (WGS) entry which is preliminary data.</text>
</comment>
<name>A0ACC0KJU7_CHOFU</name>
<organism evidence="1 2">
    <name type="scientific">Choristoneura fumiferana</name>
    <name type="common">Spruce budworm moth</name>
    <name type="synonym">Archips fumiferana</name>
    <dbReference type="NCBI Taxonomy" id="7141"/>
    <lineage>
        <taxon>Eukaryota</taxon>
        <taxon>Metazoa</taxon>
        <taxon>Ecdysozoa</taxon>
        <taxon>Arthropoda</taxon>
        <taxon>Hexapoda</taxon>
        <taxon>Insecta</taxon>
        <taxon>Pterygota</taxon>
        <taxon>Neoptera</taxon>
        <taxon>Endopterygota</taxon>
        <taxon>Lepidoptera</taxon>
        <taxon>Glossata</taxon>
        <taxon>Ditrysia</taxon>
        <taxon>Tortricoidea</taxon>
        <taxon>Tortricidae</taxon>
        <taxon>Tortricinae</taxon>
        <taxon>Choristoneura</taxon>
    </lineage>
</organism>
<evidence type="ECO:0000313" key="1">
    <source>
        <dbReference type="EMBL" id="KAI8436351.1"/>
    </source>
</evidence>
<protein>
    <submittedName>
        <fullName evidence="1">Uncharacterized protein</fullName>
    </submittedName>
</protein>
<keyword evidence="2" id="KW-1185">Reference proteome</keyword>
<accession>A0ACC0KJU7</accession>
<reference evidence="1 2" key="1">
    <citation type="journal article" date="2022" name="Genome Biol. Evol.">
        <title>The Spruce Budworm Genome: Reconstructing the Evolutionary History of Antifreeze Proteins.</title>
        <authorList>
            <person name="Beliveau C."/>
            <person name="Gagne P."/>
            <person name="Picq S."/>
            <person name="Vernygora O."/>
            <person name="Keeling C.I."/>
            <person name="Pinkney K."/>
            <person name="Doucet D."/>
            <person name="Wen F."/>
            <person name="Johnston J.S."/>
            <person name="Maaroufi H."/>
            <person name="Boyle B."/>
            <person name="Laroche J."/>
            <person name="Dewar K."/>
            <person name="Juretic N."/>
            <person name="Blackburn G."/>
            <person name="Nisole A."/>
            <person name="Brunet B."/>
            <person name="Brandao M."/>
            <person name="Lumley L."/>
            <person name="Duan J."/>
            <person name="Quan G."/>
            <person name="Lucarotti C.J."/>
            <person name="Roe A.D."/>
            <person name="Sperling F.A.H."/>
            <person name="Levesque R.C."/>
            <person name="Cusson M."/>
        </authorList>
    </citation>
    <scope>NUCLEOTIDE SEQUENCE [LARGE SCALE GENOMIC DNA]</scope>
    <source>
        <strain evidence="1">Glfc:IPQL:Cfum</strain>
    </source>
</reference>
<proteinExistence type="predicted"/>
<sequence>MIFFVCIGALLTALVLYTRQIYSRFSEAGVRHFRPIPLVGTAGKVVIRIQHLIDSANDVYTTFLEDKKGMEGHAIHIESGFYELQDEAHAAFYGGKTSMEIDAKDIAARYANDVIATCAFGLKVDSQSGRNNHFYRMGDKATNFGFKALLTVLGYGSVPRLMKMFKVALFPEDVRDFFKQLVLNTMNERKAHNIVRPDIIHLLMETKKGQQLTYAENSANDTDAGFDTVGKSTVGKRNVDTAQAALFFVGGFETISTAMTFLMYELAVNPEIQERLVQEIKDHDKANDGKFDYNSIRSMTYLDMVVSEVLRLWPPAIASERLCVKEYNLGKPYEKAPADYIFDPERFSDENKHKIQPFTYMPFGVGPRNCLGSRFALCEVKVMIYLLLQHMKLEPSKRTPIPLELAAGSFSLRMRGGHWLQLRARD</sequence>
<gene>
    <name evidence="1" type="ORF">MSG28_004385</name>
</gene>
<dbReference type="Proteomes" id="UP001064048">
    <property type="component" value="Chromosome 6"/>
</dbReference>
<evidence type="ECO:0000313" key="2">
    <source>
        <dbReference type="Proteomes" id="UP001064048"/>
    </source>
</evidence>